<evidence type="ECO:0000256" key="3">
    <source>
        <dbReference type="ARBA" id="ARBA00022963"/>
    </source>
</evidence>
<dbReference type="Proteomes" id="UP001239445">
    <property type="component" value="Unassembled WGS sequence"/>
</dbReference>
<dbReference type="GO" id="GO:0006641">
    <property type="term" value="P:triglyceride metabolic process"/>
    <property type="evidence" value="ECO:0007669"/>
    <property type="project" value="UniProtKB-ARBA"/>
</dbReference>
<dbReference type="GO" id="GO:0016042">
    <property type="term" value="P:lipid catabolic process"/>
    <property type="evidence" value="ECO:0007669"/>
    <property type="project" value="UniProtKB-KW"/>
</dbReference>
<evidence type="ECO:0000313" key="8">
    <source>
        <dbReference type="EMBL" id="KAK1752366.1"/>
    </source>
</evidence>
<gene>
    <name evidence="8" type="ORF">QBC47DRAFT_55542</name>
</gene>
<accession>A0AAJ0F2H7</accession>
<feature type="region of interest" description="Disordered" evidence="6">
    <location>
        <begin position="602"/>
        <end position="658"/>
    </location>
</feature>
<dbReference type="InterPro" id="IPR016035">
    <property type="entry name" value="Acyl_Trfase/lysoPLipase"/>
</dbReference>
<comment type="function">
    <text evidence="1">Probable lipid hydrolase.</text>
</comment>
<dbReference type="PANTHER" id="PTHR14226:SF44">
    <property type="entry name" value="TRIACYLGLYCEROL LIPASE 3"/>
    <property type="match status" value="1"/>
</dbReference>
<feature type="compositionally biased region" description="Basic and acidic residues" evidence="6">
    <location>
        <begin position="632"/>
        <end position="650"/>
    </location>
</feature>
<dbReference type="AlphaFoldDB" id="A0AAJ0F2H7"/>
<keyword evidence="2" id="KW-0378">Hydrolase</keyword>
<keyword evidence="4" id="KW-0443">Lipid metabolism</keyword>
<sequence>MGILTVLVAAVNMLTYVLSYWCTKLITWHRRRSPVQVWLSKLRTAESFEDWEAAALQLDSLLGLDLWRANSASRHYDYRLIHERLSGIEAAREAGDIHALVNLVRSGLVRNLGNITAPKLFNHAFAGTKLLIDEYITQVAEVIEDMTALPTTAREAVVSGVETTTTTTTTKPHRRLLPVMSAQAKLDLIHDTRLAFGRSTLVLQGGAIFGLCHLGVIKALFLRGLLPRIITGTATGAVIAAIVAIHPEEELPNILRGDGIDLSAFAGRGKEVTASGEAKTEKGFLGGGLAALVQRFRRFQKDGYLLDSKLLEECVRANVGDITFQEAYLRSKRVLNITVATAGQGGVPTLLNHITAPDVLVWTAAVASNAPTPSLTDQSSATKILCKGPDGQIMPWEPAHTVDFKHWTHASQRDLLYPLLRTAELFNVNHFIVSQARPYLIPFLQSDMHGSSLSPLQQPRSKSASLAGFVVRMVGFEIRHRLRQLDTLGILPPSIRRFLVDETMPGASMTLVPDVDLRDFARLLELPSPRETTLEYWIRKGERSAWPAVAALRIRCAVEMELDRAYQMVRALKAEDLRRKDSALLAAGSSWPAVGGLGVGVGVGRQGPSGQQEVSERNSLDSGLEGGGASSSERDAAAGGKQREQRRERAQSTGARAC</sequence>
<dbReference type="Pfam" id="PF01734">
    <property type="entry name" value="Patatin"/>
    <property type="match status" value="1"/>
</dbReference>
<dbReference type="EMBL" id="MU839839">
    <property type="protein sequence ID" value="KAK1752366.1"/>
    <property type="molecule type" value="Genomic_DNA"/>
</dbReference>
<dbReference type="CDD" id="cd07229">
    <property type="entry name" value="Pat_TGL3_like"/>
    <property type="match status" value="1"/>
</dbReference>
<comment type="caution">
    <text evidence="8">The sequence shown here is derived from an EMBL/GenBank/DDBJ whole genome shotgun (WGS) entry which is preliminary data.</text>
</comment>
<proteinExistence type="predicted"/>
<dbReference type="GO" id="GO:0004806">
    <property type="term" value="F:triacylglycerol lipase activity"/>
    <property type="evidence" value="ECO:0007669"/>
    <property type="project" value="InterPro"/>
</dbReference>
<evidence type="ECO:0000313" key="9">
    <source>
        <dbReference type="Proteomes" id="UP001239445"/>
    </source>
</evidence>
<evidence type="ECO:0000256" key="5">
    <source>
        <dbReference type="PROSITE-ProRule" id="PRU01161"/>
    </source>
</evidence>
<evidence type="ECO:0000256" key="4">
    <source>
        <dbReference type="ARBA" id="ARBA00023098"/>
    </source>
</evidence>
<reference evidence="8" key="1">
    <citation type="submission" date="2023-06" db="EMBL/GenBank/DDBJ databases">
        <title>Genome-scale phylogeny and comparative genomics of the fungal order Sordariales.</title>
        <authorList>
            <consortium name="Lawrence Berkeley National Laboratory"/>
            <person name="Hensen N."/>
            <person name="Bonometti L."/>
            <person name="Westerberg I."/>
            <person name="Brannstrom I.O."/>
            <person name="Guillou S."/>
            <person name="Cros-Aarteil S."/>
            <person name="Calhoun S."/>
            <person name="Haridas S."/>
            <person name="Kuo A."/>
            <person name="Mondo S."/>
            <person name="Pangilinan J."/>
            <person name="Riley R."/>
            <person name="Labutti K."/>
            <person name="Andreopoulos B."/>
            <person name="Lipzen A."/>
            <person name="Chen C."/>
            <person name="Yanf M."/>
            <person name="Daum C."/>
            <person name="Ng V."/>
            <person name="Clum A."/>
            <person name="Steindorff A."/>
            <person name="Ohm R."/>
            <person name="Martin F."/>
            <person name="Silar P."/>
            <person name="Natvig D."/>
            <person name="Lalanne C."/>
            <person name="Gautier V."/>
            <person name="Ament-Velasquez S.L."/>
            <person name="Kruys A."/>
            <person name="Hutchinson M.I."/>
            <person name="Powell A.J."/>
            <person name="Barry K."/>
            <person name="Miller A.N."/>
            <person name="Grigoriev I.V."/>
            <person name="Debuchy R."/>
            <person name="Gladieux P."/>
            <person name="Thoren M.H."/>
            <person name="Johannesson H."/>
        </authorList>
    </citation>
    <scope>NUCLEOTIDE SEQUENCE</scope>
    <source>
        <strain evidence="8">PSN4</strain>
    </source>
</reference>
<dbReference type="PANTHER" id="PTHR14226">
    <property type="entry name" value="NEUROPATHY TARGET ESTERASE/SWISS CHEESE D.MELANOGASTER"/>
    <property type="match status" value="1"/>
</dbReference>
<organism evidence="8 9">
    <name type="scientific">Echria macrotheca</name>
    <dbReference type="NCBI Taxonomy" id="438768"/>
    <lineage>
        <taxon>Eukaryota</taxon>
        <taxon>Fungi</taxon>
        <taxon>Dikarya</taxon>
        <taxon>Ascomycota</taxon>
        <taxon>Pezizomycotina</taxon>
        <taxon>Sordariomycetes</taxon>
        <taxon>Sordariomycetidae</taxon>
        <taxon>Sordariales</taxon>
        <taxon>Schizotheciaceae</taxon>
        <taxon>Echria</taxon>
    </lineage>
</organism>
<name>A0AAJ0F2H7_9PEZI</name>
<dbReference type="InterPro" id="IPR050301">
    <property type="entry name" value="NTE"/>
</dbReference>
<feature type="domain" description="PNPLA" evidence="7">
    <location>
        <begin position="201"/>
        <end position="403"/>
    </location>
</feature>
<dbReference type="SUPFAM" id="SSF52151">
    <property type="entry name" value="FabD/lysophospholipase-like"/>
    <property type="match status" value="1"/>
</dbReference>
<evidence type="ECO:0000259" key="7">
    <source>
        <dbReference type="PROSITE" id="PS51635"/>
    </source>
</evidence>
<dbReference type="Pfam" id="PF11815">
    <property type="entry name" value="DUF3336"/>
    <property type="match status" value="1"/>
</dbReference>
<evidence type="ECO:0000256" key="2">
    <source>
        <dbReference type="ARBA" id="ARBA00022801"/>
    </source>
</evidence>
<keyword evidence="9" id="KW-1185">Reference proteome</keyword>
<comment type="caution">
    <text evidence="5">Lacks conserved residue(s) required for the propagation of feature annotation.</text>
</comment>
<keyword evidence="3" id="KW-0442">Lipid degradation</keyword>
<evidence type="ECO:0000256" key="1">
    <source>
        <dbReference type="ARBA" id="ARBA00002682"/>
    </source>
</evidence>
<evidence type="ECO:0000256" key="6">
    <source>
        <dbReference type="SAM" id="MobiDB-lite"/>
    </source>
</evidence>
<dbReference type="PROSITE" id="PS51635">
    <property type="entry name" value="PNPLA"/>
    <property type="match status" value="1"/>
</dbReference>
<dbReference type="InterPro" id="IPR021771">
    <property type="entry name" value="Triacylglycerol_lipase_N"/>
</dbReference>
<protein>
    <recommendedName>
        <fullName evidence="7">PNPLA domain-containing protein</fullName>
    </recommendedName>
</protein>
<dbReference type="Gene3D" id="3.40.1090.10">
    <property type="entry name" value="Cytosolic phospholipase A2 catalytic domain"/>
    <property type="match status" value="1"/>
</dbReference>
<dbReference type="InterPro" id="IPR002641">
    <property type="entry name" value="PNPLA_dom"/>
</dbReference>